<feature type="compositionally biased region" description="Polar residues" evidence="9">
    <location>
        <begin position="1"/>
        <end position="13"/>
    </location>
</feature>
<dbReference type="Proteomes" id="UP000681967">
    <property type="component" value="Unassembled WGS sequence"/>
</dbReference>
<comment type="similarity">
    <text evidence="8">Belongs to the DHHC palmitoyltransferase family.</text>
</comment>
<dbReference type="Pfam" id="PF01529">
    <property type="entry name" value="DHHC"/>
    <property type="match status" value="1"/>
</dbReference>
<feature type="repeat" description="ANK" evidence="7">
    <location>
        <begin position="204"/>
        <end position="236"/>
    </location>
</feature>
<dbReference type="Gene3D" id="1.25.40.20">
    <property type="entry name" value="Ankyrin repeat-containing domain"/>
    <property type="match status" value="1"/>
</dbReference>
<keyword evidence="3" id="KW-0677">Repeat</keyword>
<feature type="domain" description="Palmitoyltransferase DHHC" evidence="10">
    <location>
        <begin position="412"/>
        <end position="544"/>
    </location>
</feature>
<keyword evidence="21" id="KW-1185">Reference proteome</keyword>
<dbReference type="EMBL" id="CAJOBG010000518">
    <property type="protein sequence ID" value="CAF3824386.1"/>
    <property type="molecule type" value="Genomic_DNA"/>
</dbReference>
<evidence type="ECO:0000313" key="12">
    <source>
        <dbReference type="EMBL" id="CAF1602819.1"/>
    </source>
</evidence>
<sequence length="620" mass="71367">MKSLESNQTNSGSGKPPLYPAEGANMVIDPPIPDPYTADLVSAVQYGYYDRVVELIEPEPNLASTPVNDGITLLHWAAINNRIEIAKYLISKQAAIDVFGGELKSTPLHWAIRDHKVKMIVYLLSQNAQASLFDGEGFASIHLATMCGYTDVVAYLIAKGNNVDLLDKHGMTPLMHAVKQIGNREPTQVLIRLGAEVNYQNPVNKYTALHYAIHDANLDAVKILLDAGAKVDIRNSDNETAYELAERQSKHLHISSFLLSRRVSNPRLPKWLQLNSSHRRLGTKLLPYFILIMTAFIFQYTLPIIYKFILLFTLFILTKGYAMIFFDDNVDRYLPIAIAQASIFCLYACYLYYFLEYVHVISWSFVCLIILTYFSWKNYYLSQKCNPGVITDNNREQNYRVIIQLVEQNLFNYETFCISCLVRRPMRSKHCRDCDKCIAKFDHHCPWIDNCVGEKNLGYFTGFVFFTPLCLYLYFYGAYLYYYYHCNLFSSETIIDGIKKMIDCTPAVLWFTSIAILHTIWISALCGSILYQIATGYTTNEKFNAWRYKHLKLKDYSPFSLGCKQNLVDLINRRILWYIPVTIDWTRIYSLDDFYQALPLKIRQKLNISSVNSSMGLNNV</sequence>
<feature type="repeat" description="ANK" evidence="7">
    <location>
        <begin position="103"/>
        <end position="135"/>
    </location>
</feature>
<evidence type="ECO:0000256" key="2">
    <source>
        <dbReference type="ARBA" id="ARBA00022692"/>
    </source>
</evidence>
<proteinExistence type="inferred from homology"/>
<evidence type="ECO:0000256" key="4">
    <source>
        <dbReference type="ARBA" id="ARBA00022989"/>
    </source>
</evidence>
<reference evidence="15" key="1">
    <citation type="submission" date="2021-02" db="EMBL/GenBank/DDBJ databases">
        <authorList>
            <person name="Nowell W R."/>
        </authorList>
    </citation>
    <scope>NUCLEOTIDE SEQUENCE</scope>
</reference>
<organism evidence="15 20">
    <name type="scientific">Rotaria magnacalcarata</name>
    <dbReference type="NCBI Taxonomy" id="392030"/>
    <lineage>
        <taxon>Eukaryota</taxon>
        <taxon>Metazoa</taxon>
        <taxon>Spiralia</taxon>
        <taxon>Gnathifera</taxon>
        <taxon>Rotifera</taxon>
        <taxon>Eurotatoria</taxon>
        <taxon>Bdelloidea</taxon>
        <taxon>Philodinida</taxon>
        <taxon>Philodinidae</taxon>
        <taxon>Rotaria</taxon>
    </lineage>
</organism>
<dbReference type="Proteomes" id="UP000663824">
    <property type="component" value="Unassembled WGS sequence"/>
</dbReference>
<dbReference type="EC" id="2.3.1.225" evidence="8"/>
<dbReference type="GO" id="GO:0019706">
    <property type="term" value="F:protein-cysteine S-palmitoyltransferase activity"/>
    <property type="evidence" value="ECO:0007669"/>
    <property type="project" value="UniProtKB-EC"/>
</dbReference>
<dbReference type="AlphaFoldDB" id="A0A816RMJ0"/>
<feature type="transmembrane region" description="Helical" evidence="8">
    <location>
        <begin position="333"/>
        <end position="354"/>
    </location>
</feature>
<keyword evidence="4 8" id="KW-1133">Transmembrane helix</keyword>
<evidence type="ECO:0000313" key="21">
    <source>
        <dbReference type="Proteomes" id="UP000663866"/>
    </source>
</evidence>
<comment type="caution">
    <text evidence="15">The sequence shown here is derived from an EMBL/GenBank/DDBJ whole genome shotgun (WGS) entry which is preliminary data.</text>
</comment>
<dbReference type="Pfam" id="PF13857">
    <property type="entry name" value="Ank_5"/>
    <property type="match status" value="1"/>
</dbReference>
<evidence type="ECO:0000313" key="13">
    <source>
        <dbReference type="EMBL" id="CAF1923643.1"/>
    </source>
</evidence>
<feature type="transmembrane region" description="Helical" evidence="8">
    <location>
        <begin position="507"/>
        <end position="531"/>
    </location>
</feature>
<dbReference type="Proteomes" id="UP000663834">
    <property type="component" value="Unassembled WGS sequence"/>
</dbReference>
<feature type="transmembrane region" description="Helical" evidence="8">
    <location>
        <begin position="308"/>
        <end position="326"/>
    </location>
</feature>
<feature type="repeat" description="ANK" evidence="7">
    <location>
        <begin position="69"/>
        <end position="101"/>
    </location>
</feature>
<evidence type="ECO:0000313" key="11">
    <source>
        <dbReference type="EMBL" id="CAF1214512.1"/>
    </source>
</evidence>
<accession>A0A816RMJ0</accession>
<gene>
    <name evidence="17" type="ORF">BYL167_LOCUS1173</name>
    <name evidence="12" type="ORF">CJN711_LOCUS35410</name>
    <name evidence="18" type="ORF">GIL414_LOCUS1730</name>
    <name evidence="11" type="ORF">KQP761_LOCUS497</name>
    <name evidence="13" type="ORF">MBJ925_LOCUS2907</name>
    <name evidence="19" type="ORF">OVN521_LOCUS5251</name>
    <name evidence="16" type="ORF">UXM345_LOCUS1113</name>
    <name evidence="15" type="ORF">WKI299_LOCUS14958</name>
    <name evidence="14" type="ORF">XDN619_LOCUS3720</name>
</gene>
<dbReference type="Proteomes" id="UP000663855">
    <property type="component" value="Unassembled WGS sequence"/>
</dbReference>
<evidence type="ECO:0000313" key="15">
    <source>
        <dbReference type="EMBL" id="CAF2075124.1"/>
    </source>
</evidence>
<evidence type="ECO:0000313" key="16">
    <source>
        <dbReference type="EMBL" id="CAF3735751.1"/>
    </source>
</evidence>
<protein>
    <recommendedName>
        <fullName evidence="8">Palmitoyltransferase</fullName>
        <ecNumber evidence="8">2.3.1.225</ecNumber>
    </recommendedName>
</protein>
<keyword evidence="2 8" id="KW-0812">Transmembrane</keyword>
<feature type="transmembrane region" description="Helical" evidence="8">
    <location>
        <begin position="360"/>
        <end position="376"/>
    </location>
</feature>
<dbReference type="EMBL" id="CAJOBJ010000298">
    <property type="protein sequence ID" value="CAF3812702.1"/>
    <property type="molecule type" value="Genomic_DNA"/>
</dbReference>
<dbReference type="EMBL" id="CAJNRE010000182">
    <property type="protein sequence ID" value="CAF1923643.1"/>
    <property type="molecule type" value="Genomic_DNA"/>
</dbReference>
<feature type="repeat" description="ANK" evidence="7">
    <location>
        <begin position="169"/>
        <end position="202"/>
    </location>
</feature>
<evidence type="ECO:0000313" key="19">
    <source>
        <dbReference type="EMBL" id="CAF3824386.1"/>
    </source>
</evidence>
<dbReference type="Proteomes" id="UP000663856">
    <property type="component" value="Unassembled WGS sequence"/>
</dbReference>
<dbReference type="PANTHER" id="PTHR24161">
    <property type="entry name" value="ANK_REP_REGION DOMAIN-CONTAINING PROTEIN-RELATED"/>
    <property type="match status" value="1"/>
</dbReference>
<evidence type="ECO:0000256" key="8">
    <source>
        <dbReference type="RuleBase" id="RU079119"/>
    </source>
</evidence>
<dbReference type="InterPro" id="IPR001594">
    <property type="entry name" value="Palmitoyltrfase_DHHC"/>
</dbReference>
<evidence type="ECO:0000256" key="7">
    <source>
        <dbReference type="PROSITE-ProRule" id="PRU00023"/>
    </source>
</evidence>
<feature type="transmembrane region" description="Helical" evidence="8">
    <location>
        <begin position="457"/>
        <end position="482"/>
    </location>
</feature>
<dbReference type="EMBL" id="CAJNOW010000033">
    <property type="protein sequence ID" value="CAF1214512.1"/>
    <property type="molecule type" value="Genomic_DNA"/>
</dbReference>
<dbReference type="SMART" id="SM00248">
    <property type="entry name" value="ANK"/>
    <property type="match status" value="6"/>
</dbReference>
<keyword evidence="5 7" id="KW-0040">ANK repeat</keyword>
<evidence type="ECO:0000256" key="9">
    <source>
        <dbReference type="SAM" id="MobiDB-lite"/>
    </source>
</evidence>
<dbReference type="Proteomes" id="UP000663842">
    <property type="component" value="Unassembled WGS sequence"/>
</dbReference>
<dbReference type="PROSITE" id="PS50216">
    <property type="entry name" value="DHHC"/>
    <property type="match status" value="1"/>
</dbReference>
<dbReference type="EMBL" id="CAJNOV010017207">
    <property type="protein sequence ID" value="CAF1602819.1"/>
    <property type="molecule type" value="Genomic_DNA"/>
</dbReference>
<dbReference type="SUPFAM" id="SSF48403">
    <property type="entry name" value="Ankyrin repeat"/>
    <property type="match status" value="1"/>
</dbReference>
<keyword evidence="8" id="KW-0012">Acyltransferase</keyword>
<dbReference type="EMBL" id="CAJNRG010000579">
    <property type="protein sequence ID" value="CAF2010020.1"/>
    <property type="molecule type" value="Genomic_DNA"/>
</dbReference>
<dbReference type="Pfam" id="PF12796">
    <property type="entry name" value="Ank_2"/>
    <property type="match status" value="2"/>
</dbReference>
<keyword evidence="8" id="KW-0808">Transferase</keyword>
<dbReference type="PANTHER" id="PTHR24161:SF85">
    <property type="entry name" value="PALMITOYLTRANSFERASE HIP14"/>
    <property type="match status" value="1"/>
</dbReference>
<evidence type="ECO:0000313" key="17">
    <source>
        <dbReference type="EMBL" id="CAF3766786.1"/>
    </source>
</evidence>
<comment type="catalytic activity">
    <reaction evidence="8">
        <text>L-cysteinyl-[protein] + hexadecanoyl-CoA = S-hexadecanoyl-L-cysteinyl-[protein] + CoA</text>
        <dbReference type="Rhea" id="RHEA:36683"/>
        <dbReference type="Rhea" id="RHEA-COMP:10131"/>
        <dbReference type="Rhea" id="RHEA-COMP:11032"/>
        <dbReference type="ChEBI" id="CHEBI:29950"/>
        <dbReference type="ChEBI" id="CHEBI:57287"/>
        <dbReference type="ChEBI" id="CHEBI:57379"/>
        <dbReference type="ChEBI" id="CHEBI:74151"/>
        <dbReference type="EC" id="2.3.1.225"/>
    </reaction>
</comment>
<comment type="domain">
    <text evidence="8">The DHHC domain is required for palmitoyltransferase activity.</text>
</comment>
<evidence type="ECO:0000256" key="6">
    <source>
        <dbReference type="ARBA" id="ARBA00023136"/>
    </source>
</evidence>
<evidence type="ECO:0000256" key="3">
    <source>
        <dbReference type="ARBA" id="ARBA00022737"/>
    </source>
</evidence>
<dbReference type="InterPro" id="IPR002110">
    <property type="entry name" value="Ankyrin_rpt"/>
</dbReference>
<dbReference type="InterPro" id="IPR036770">
    <property type="entry name" value="Ankyrin_rpt-contain_sf"/>
</dbReference>
<dbReference type="GO" id="GO:0016020">
    <property type="term" value="C:membrane"/>
    <property type="evidence" value="ECO:0007669"/>
    <property type="project" value="UniProtKB-SubCell"/>
</dbReference>
<dbReference type="EMBL" id="CAJOBH010000165">
    <property type="protein sequence ID" value="CAF3766786.1"/>
    <property type="molecule type" value="Genomic_DNA"/>
</dbReference>
<evidence type="ECO:0000259" key="10">
    <source>
        <dbReference type="Pfam" id="PF01529"/>
    </source>
</evidence>
<dbReference type="Proteomes" id="UP000663887">
    <property type="component" value="Unassembled WGS sequence"/>
</dbReference>
<dbReference type="OrthoDB" id="6781668at2759"/>
<dbReference type="PROSITE" id="PS50297">
    <property type="entry name" value="ANK_REP_REGION"/>
    <property type="match status" value="3"/>
</dbReference>
<evidence type="ECO:0000313" key="18">
    <source>
        <dbReference type="EMBL" id="CAF3812702.1"/>
    </source>
</evidence>
<evidence type="ECO:0000256" key="5">
    <source>
        <dbReference type="ARBA" id="ARBA00023043"/>
    </source>
</evidence>
<evidence type="ECO:0000256" key="1">
    <source>
        <dbReference type="ARBA" id="ARBA00004141"/>
    </source>
</evidence>
<evidence type="ECO:0000313" key="14">
    <source>
        <dbReference type="EMBL" id="CAF2010020.1"/>
    </source>
</evidence>
<comment type="subcellular location">
    <subcellularLocation>
        <location evidence="1">Membrane</location>
        <topology evidence="1">Multi-pass membrane protein</topology>
    </subcellularLocation>
</comment>
<feature type="transmembrane region" description="Helical" evidence="8">
    <location>
        <begin position="285"/>
        <end position="302"/>
    </location>
</feature>
<evidence type="ECO:0000313" key="20">
    <source>
        <dbReference type="Proteomes" id="UP000663856"/>
    </source>
</evidence>
<dbReference type="Proteomes" id="UP000681720">
    <property type="component" value="Unassembled WGS sequence"/>
</dbReference>
<keyword evidence="6 8" id="KW-0472">Membrane</keyword>
<name>A0A816RMJ0_9BILA</name>
<feature type="region of interest" description="Disordered" evidence="9">
    <location>
        <begin position="1"/>
        <end position="20"/>
    </location>
</feature>
<dbReference type="PROSITE" id="PS50088">
    <property type="entry name" value="ANK_REPEAT"/>
    <property type="match status" value="5"/>
</dbReference>
<feature type="repeat" description="ANK" evidence="7">
    <location>
        <begin position="136"/>
        <end position="168"/>
    </location>
</feature>
<dbReference type="EMBL" id="CAJOBF010000057">
    <property type="protein sequence ID" value="CAF3735751.1"/>
    <property type="molecule type" value="Genomic_DNA"/>
</dbReference>
<dbReference type="Proteomes" id="UP000663866">
    <property type="component" value="Unassembled WGS sequence"/>
</dbReference>
<dbReference type="EMBL" id="CAJNRF010005856">
    <property type="protein sequence ID" value="CAF2075124.1"/>
    <property type="molecule type" value="Genomic_DNA"/>
</dbReference>